<comment type="caution">
    <text evidence="2">The sequence shown here is derived from an EMBL/GenBank/DDBJ whole genome shotgun (WGS) entry which is preliminary data.</text>
</comment>
<dbReference type="EMBL" id="JAZHOF010000003">
    <property type="protein sequence ID" value="MEJ8571233.1"/>
    <property type="molecule type" value="Genomic_DNA"/>
</dbReference>
<reference evidence="2 3" key="1">
    <citation type="submission" date="2024-02" db="EMBL/GenBank/DDBJ databases">
        <title>Genome analysis and characterization of Microbaculum marinisediminis sp. nov., isolated from marine sediment.</title>
        <authorList>
            <person name="Du Z.-J."/>
            <person name="Ye Y.-Q."/>
            <person name="Zhang Z.-R."/>
            <person name="Yuan S.-M."/>
            <person name="Zhang X.-Y."/>
        </authorList>
    </citation>
    <scope>NUCLEOTIDE SEQUENCE [LARGE SCALE GENOMIC DNA]</scope>
    <source>
        <strain evidence="2 3">SDUM1044001</strain>
    </source>
</reference>
<dbReference type="Proteomes" id="UP001378188">
    <property type="component" value="Unassembled WGS sequence"/>
</dbReference>
<evidence type="ECO:0008006" key="4">
    <source>
        <dbReference type="Google" id="ProtNLM"/>
    </source>
</evidence>
<evidence type="ECO:0000256" key="1">
    <source>
        <dbReference type="SAM" id="MobiDB-lite"/>
    </source>
</evidence>
<keyword evidence="3" id="KW-1185">Reference proteome</keyword>
<organism evidence="2 3">
    <name type="scientific">Microbaculum marinum</name>
    <dbReference type="NCBI Taxonomy" id="1764581"/>
    <lineage>
        <taxon>Bacteria</taxon>
        <taxon>Pseudomonadati</taxon>
        <taxon>Pseudomonadota</taxon>
        <taxon>Alphaproteobacteria</taxon>
        <taxon>Hyphomicrobiales</taxon>
        <taxon>Tepidamorphaceae</taxon>
        <taxon>Microbaculum</taxon>
    </lineage>
</organism>
<accession>A0AAW9RT33</accession>
<dbReference type="AlphaFoldDB" id="A0AAW9RT33"/>
<evidence type="ECO:0000313" key="3">
    <source>
        <dbReference type="Proteomes" id="UP001378188"/>
    </source>
</evidence>
<gene>
    <name evidence="2" type="ORF">V3328_07095</name>
</gene>
<dbReference type="RefSeq" id="WP_340328936.1">
    <property type="nucleotide sequence ID" value="NZ_JAZHOF010000003.1"/>
</dbReference>
<feature type="compositionally biased region" description="Polar residues" evidence="1">
    <location>
        <begin position="47"/>
        <end position="62"/>
    </location>
</feature>
<proteinExistence type="predicted"/>
<feature type="compositionally biased region" description="Gly residues" evidence="1">
    <location>
        <begin position="67"/>
        <end position="85"/>
    </location>
</feature>
<sequence>MARITQEQVAARDRVSATRKRYYDLLAQGCPADRAAEIANGRVEGEVQQSEPSGGSGTPQSDSTAAGGAGTGHGGSGKPDAGGEGNAKTVPPETDPNAVDPGAGGADPEAEKLAERAKIEIPSDWATLPWPKRLKLAASVSAAAIHNADDVEKAIKAELARREASATTDGAN</sequence>
<feature type="region of interest" description="Disordered" evidence="1">
    <location>
        <begin position="37"/>
        <end position="116"/>
    </location>
</feature>
<evidence type="ECO:0000313" key="2">
    <source>
        <dbReference type="EMBL" id="MEJ8571233.1"/>
    </source>
</evidence>
<protein>
    <recommendedName>
        <fullName evidence="4">Terminase small subunit</fullName>
    </recommendedName>
</protein>
<name>A0AAW9RT33_9HYPH</name>